<keyword evidence="2" id="KW-0732">Signal</keyword>
<dbReference type="EMBL" id="PDUG01000004">
    <property type="protein sequence ID" value="PIC33775.1"/>
    <property type="molecule type" value="Genomic_DNA"/>
</dbReference>
<protein>
    <recommendedName>
        <fullName evidence="3">CUB-like domain-containing protein</fullName>
    </recommendedName>
</protein>
<evidence type="ECO:0000259" key="3">
    <source>
        <dbReference type="Pfam" id="PF02408"/>
    </source>
</evidence>
<organism evidence="4 5">
    <name type="scientific">Caenorhabditis nigoni</name>
    <dbReference type="NCBI Taxonomy" id="1611254"/>
    <lineage>
        <taxon>Eukaryota</taxon>
        <taxon>Metazoa</taxon>
        <taxon>Ecdysozoa</taxon>
        <taxon>Nematoda</taxon>
        <taxon>Chromadorea</taxon>
        <taxon>Rhabditida</taxon>
        <taxon>Rhabditina</taxon>
        <taxon>Rhabditomorpha</taxon>
        <taxon>Rhabditoidea</taxon>
        <taxon>Rhabditidae</taxon>
        <taxon>Peloderinae</taxon>
        <taxon>Caenorhabditis</taxon>
    </lineage>
</organism>
<keyword evidence="1" id="KW-0472">Membrane</keyword>
<dbReference type="PANTHER" id="PTHR21447:SF9">
    <property type="entry name" value="CUB-LIKE DOMAIN-CONTAINING PROTEIN"/>
    <property type="match status" value="1"/>
</dbReference>
<reference evidence="5" key="1">
    <citation type="submission" date="2017-10" db="EMBL/GenBank/DDBJ databases">
        <title>Rapid genome shrinkage in a self-fertile nematode reveals novel sperm competition proteins.</title>
        <authorList>
            <person name="Yin D."/>
            <person name="Schwarz E.M."/>
            <person name="Thomas C.G."/>
            <person name="Felde R.L."/>
            <person name="Korf I.F."/>
            <person name="Cutter A.D."/>
            <person name="Schartner C.M."/>
            <person name="Ralston E.J."/>
            <person name="Meyer B.J."/>
            <person name="Haag E.S."/>
        </authorList>
    </citation>
    <scope>NUCLEOTIDE SEQUENCE [LARGE SCALE GENOMIC DNA]</scope>
    <source>
        <strain evidence="5">JU1422</strain>
    </source>
</reference>
<name>A0A2G5U2K7_9PELO</name>
<comment type="caution">
    <text evidence="4">The sequence shown here is derived from an EMBL/GenBank/DDBJ whole genome shotgun (WGS) entry which is preliminary data.</text>
</comment>
<feature type="signal peptide" evidence="2">
    <location>
        <begin position="1"/>
        <end position="25"/>
    </location>
</feature>
<dbReference type="Pfam" id="PF02408">
    <property type="entry name" value="CUB_2"/>
    <property type="match status" value="1"/>
</dbReference>
<sequence>MNFSYYTSLFVILSICFSISEQLDCTQIPLNTQVAGKNLYIPDNQNTPVTLPVNFNCTYAVNPPTQVYAQITVSNNLKGVDDVIVVTDGQKTVTKITRNNSTDVVFYVFPGTSTLVNVQNFDATSKFQMTISYVQLPNPEQRALQKGQSLNYLMLDSIQRKPITLSADGPITLTLARSSYKSDEFDNYFVVDGFLDQPKTVKRLVDFTLTNFKASSNLITLVGLDDKVSHSSVFLNPSTDLNGYDHFSGVTVDKLTGNIVAHVDQGQKVGVMIVAKDAGQLVLNKLSLGDSADCKCTAVTGPPTADSKTLINFKEDQYALPQLFPYPYFSFIVENCNIQFNFTTTVFPSYYQLDGERSGFIFSPNYFNSEATNGFINLTFAYTGADRKQFVVDVDRAMLSGSTSSEMDINIYDSDWKKTLSTVITGNQEGTRSRAYGSYLNVQMTGYVDGKLKWRLGSTGVSIFNVQSMLILTVLYLVISF</sequence>
<dbReference type="PANTHER" id="PTHR21447">
    <property type="entry name" value="RING-TYPE DOMAIN-CONTAINING PROTEIN-RELATED"/>
    <property type="match status" value="1"/>
</dbReference>
<feature type="transmembrane region" description="Helical" evidence="1">
    <location>
        <begin position="461"/>
        <end position="479"/>
    </location>
</feature>
<gene>
    <name evidence="4" type="primary">Cni-H20E11.1</name>
    <name evidence="4" type="synonym">Cnig_chr_IV.g13637</name>
    <name evidence="4" type="ORF">B9Z55_013637</name>
</gene>
<evidence type="ECO:0000313" key="5">
    <source>
        <dbReference type="Proteomes" id="UP000230233"/>
    </source>
</evidence>
<dbReference type="OrthoDB" id="5843818at2759"/>
<keyword evidence="5" id="KW-1185">Reference proteome</keyword>
<evidence type="ECO:0000256" key="1">
    <source>
        <dbReference type="SAM" id="Phobius"/>
    </source>
</evidence>
<evidence type="ECO:0000313" key="4">
    <source>
        <dbReference type="EMBL" id="PIC33775.1"/>
    </source>
</evidence>
<evidence type="ECO:0000256" key="2">
    <source>
        <dbReference type="SAM" id="SignalP"/>
    </source>
</evidence>
<feature type="domain" description="CUB-like" evidence="3">
    <location>
        <begin position="21"/>
        <end position="137"/>
    </location>
</feature>
<dbReference type="AlphaFoldDB" id="A0A2G5U2K7"/>
<dbReference type="Proteomes" id="UP000230233">
    <property type="component" value="Chromosome IV"/>
</dbReference>
<dbReference type="STRING" id="1611254.A0A2G5U2K7"/>
<accession>A0A2G5U2K7</accession>
<proteinExistence type="predicted"/>
<dbReference type="GO" id="GO:0045087">
    <property type="term" value="P:innate immune response"/>
    <property type="evidence" value="ECO:0007669"/>
    <property type="project" value="TreeGrafter"/>
</dbReference>
<feature type="chain" id="PRO_5013969424" description="CUB-like domain-containing protein" evidence="2">
    <location>
        <begin position="26"/>
        <end position="481"/>
    </location>
</feature>
<keyword evidence="1" id="KW-0812">Transmembrane</keyword>
<keyword evidence="1" id="KW-1133">Transmembrane helix</keyword>
<dbReference type="InterPro" id="IPR003366">
    <property type="entry name" value="CUB-like_dom"/>
</dbReference>
<dbReference type="GO" id="GO:0045121">
    <property type="term" value="C:membrane raft"/>
    <property type="evidence" value="ECO:0007669"/>
    <property type="project" value="TreeGrafter"/>
</dbReference>